<organism evidence="2 3">
    <name type="scientific">Rhizoctonia solani 123E</name>
    <dbReference type="NCBI Taxonomy" id="1423351"/>
    <lineage>
        <taxon>Eukaryota</taxon>
        <taxon>Fungi</taxon>
        <taxon>Dikarya</taxon>
        <taxon>Basidiomycota</taxon>
        <taxon>Agaricomycotina</taxon>
        <taxon>Agaricomycetes</taxon>
        <taxon>Cantharellales</taxon>
        <taxon>Ceratobasidiaceae</taxon>
        <taxon>Rhizoctonia</taxon>
    </lineage>
</organism>
<sequence length="818" mass="90638">MNTGNDTAETVIDNPEQVHGDYAETDMDLDDSPVHPTDPERQAYEQPLSISTADVFPMLAPAPEHWKVSLMELIEKLPETYLDNEDNLENCRRVPEWLDSAVQMISRVSGAILDVRAICPDSEDPDTVKCYTINTERLRPYRQNEEMAEEVAYFAHLVFGSFGPAMERRAPHVFPTVYSYASIRGRPLLCPMHPNPKQRLRTLIDFMMTYRRWQCGDTIDWDDASKEIGPFLEPQRYGEDVEWGDGPYHWDDETVRRCYLHAYTCQECILAGDTTAEAIAFQWILRAPGEPYVYGPWGSISELYTDENAAYSVSMARYNFPSHAYHPHIVCDPVCFTDSLVDSVRIQFNVPQSLVEVMKLAEINESMSPPVREASPKDPAILRLFSGVKFDLLERLISMDIPHGQQILFIIDYLKTALTRSIESDARPSIFPGTRDDRWSPKRLLHYQLGHNTPVEMRWPPMRREGKAIGASTTQQSSSEPAGTVVLARISNPTREKVQTNRTSPLPSQHLVLVAQPLISLASLEDLIVSPREPDMVIVDDESEADQYGILKRSKEPLHRFGSTLTSLSGRTVSGPPRASTGETRPTPLPRVPKENVSRRSQSLDPPTLAGTSGNALGLQVPLDPDVTRSFAPLSGPQPRADLSFEANLPSSTPHQKPKLSAARQPSGATSREVAGALPSETSRSRFDKPSLVLSEHFPTGKNASRSRSRDKMSASSRSPLMDSPVMTSLPDAGFRTSSTVGRRTPMTSSSQLPPETPVNQSEGKGNYLLQAAALVKRGRTTPGPSAGSSRATATLNTVCRRNASGKRAHEAAEAPVS</sequence>
<protein>
    <submittedName>
        <fullName evidence="2">Uncharacterized protein</fullName>
    </submittedName>
</protein>
<feature type="compositionally biased region" description="Polar residues" evidence="1">
    <location>
        <begin position="599"/>
        <end position="615"/>
    </location>
</feature>
<proteinExistence type="predicted"/>
<feature type="compositionally biased region" description="Polar residues" evidence="1">
    <location>
        <begin position="563"/>
        <end position="572"/>
    </location>
</feature>
<keyword evidence="3" id="KW-1185">Reference proteome</keyword>
<reference evidence="2 3" key="1">
    <citation type="submission" date="2013-12" db="EMBL/GenBank/DDBJ databases">
        <authorList>
            <person name="Cubeta M."/>
            <person name="Pakala S."/>
            <person name="Fedorova N."/>
            <person name="Thomas E."/>
            <person name="Dean R."/>
            <person name="Jabaji S."/>
            <person name="Neate S."/>
            <person name="Toda T."/>
            <person name="Tavantzis S."/>
            <person name="Vilgalys R."/>
            <person name="Bharathan N."/>
            <person name="Pakala S."/>
            <person name="Losada L.S."/>
            <person name="Zafar N."/>
            <person name="Nierman W."/>
        </authorList>
    </citation>
    <scope>NUCLEOTIDE SEQUENCE [LARGE SCALE GENOMIC DNA]</scope>
    <source>
        <strain evidence="2 3">123E</strain>
    </source>
</reference>
<comment type="caution">
    <text evidence="2">The sequence shown here is derived from an EMBL/GenBank/DDBJ whole genome shotgun (WGS) entry which is preliminary data.</text>
</comment>
<evidence type="ECO:0000256" key="1">
    <source>
        <dbReference type="SAM" id="MobiDB-lite"/>
    </source>
</evidence>
<feature type="region of interest" description="Disordered" evidence="1">
    <location>
        <begin position="1"/>
        <end position="41"/>
    </location>
</feature>
<dbReference type="HOGENOM" id="CLU_345682_0_0_1"/>
<feature type="non-terminal residue" evidence="2">
    <location>
        <position position="818"/>
    </location>
</feature>
<dbReference type="OrthoDB" id="3309302at2759"/>
<dbReference type="Proteomes" id="UP000027456">
    <property type="component" value="Unassembled WGS sequence"/>
</dbReference>
<gene>
    <name evidence="2" type="ORF">V565_280090</name>
</gene>
<feature type="region of interest" description="Disordered" evidence="1">
    <location>
        <begin position="561"/>
        <end position="764"/>
    </location>
</feature>
<name>A0A074RE25_9AGAM</name>
<evidence type="ECO:0000313" key="2">
    <source>
        <dbReference type="EMBL" id="KEP45386.1"/>
    </source>
</evidence>
<dbReference type="AlphaFoldDB" id="A0A074RE25"/>
<accession>A0A074RE25</accession>
<dbReference type="EMBL" id="AZST01001873">
    <property type="protein sequence ID" value="KEP45386.1"/>
    <property type="molecule type" value="Genomic_DNA"/>
</dbReference>
<feature type="compositionally biased region" description="Polar residues" evidence="1">
    <location>
        <begin position="736"/>
        <end position="764"/>
    </location>
</feature>
<evidence type="ECO:0000313" key="3">
    <source>
        <dbReference type="Proteomes" id="UP000027456"/>
    </source>
</evidence>